<evidence type="ECO:0000313" key="4">
    <source>
        <dbReference type="Proteomes" id="UP000287651"/>
    </source>
</evidence>
<sequence>MCIIRSRSGTLPCVIGFGTSKTLPTKPFNFRALRRKVEAGERTWQVFRVFSSCFGLRRVLFRSKMAHQIMEIRKKLDEMAKERDNLQLRELTDGTSRTESLLYLQELAGPSHRRLRGSREDDAGSQIVYNDARVTNHFDLKMWVFVSCNYNVETLVEELRGKRFLLALDDVWNEVRANWDRTRLPLNAGRSGSKVVITTRIKRVAQIMGTVPPNHLKRLPKDACWTLFSRSAFAGGESAGNHKLQAIGKEIVSKLDGIPVAAKTIGSMLFARPDEVDWRKILKSEFLGVAGK</sequence>
<keyword evidence="1" id="KW-0175">Coiled coil</keyword>
<dbReference type="EMBL" id="AMZH03007890">
    <property type="protein sequence ID" value="RRT60190.1"/>
    <property type="molecule type" value="Genomic_DNA"/>
</dbReference>
<dbReference type="Pfam" id="PF00931">
    <property type="entry name" value="NB-ARC"/>
    <property type="match status" value="1"/>
</dbReference>
<accession>A0A426Z861</accession>
<name>A0A426Z861_ENSVE</name>
<dbReference type="SUPFAM" id="SSF52540">
    <property type="entry name" value="P-loop containing nucleoside triphosphate hydrolases"/>
    <property type="match status" value="1"/>
</dbReference>
<dbReference type="Proteomes" id="UP000287651">
    <property type="component" value="Unassembled WGS sequence"/>
</dbReference>
<proteinExistence type="predicted"/>
<dbReference type="AlphaFoldDB" id="A0A426Z861"/>
<comment type="caution">
    <text evidence="3">The sequence shown here is derived from an EMBL/GenBank/DDBJ whole genome shotgun (WGS) entry which is preliminary data.</text>
</comment>
<protein>
    <recommendedName>
        <fullName evidence="2">NB-ARC domain-containing protein</fullName>
    </recommendedName>
</protein>
<dbReference type="PANTHER" id="PTHR36766:SF70">
    <property type="entry name" value="DISEASE RESISTANCE PROTEIN RGA4"/>
    <property type="match status" value="1"/>
</dbReference>
<dbReference type="Gene3D" id="3.40.50.300">
    <property type="entry name" value="P-loop containing nucleotide triphosphate hydrolases"/>
    <property type="match status" value="1"/>
</dbReference>
<evidence type="ECO:0000259" key="2">
    <source>
        <dbReference type="Pfam" id="PF00931"/>
    </source>
</evidence>
<dbReference type="PANTHER" id="PTHR36766">
    <property type="entry name" value="PLANT BROAD-SPECTRUM MILDEW RESISTANCE PROTEIN RPW8"/>
    <property type="match status" value="1"/>
</dbReference>
<reference evidence="3 4" key="1">
    <citation type="journal article" date="2014" name="Agronomy (Basel)">
        <title>A Draft Genome Sequence for Ensete ventricosum, the Drought-Tolerant Tree Against Hunger.</title>
        <authorList>
            <person name="Harrison J."/>
            <person name="Moore K.A."/>
            <person name="Paszkiewicz K."/>
            <person name="Jones T."/>
            <person name="Grant M."/>
            <person name="Ambacheew D."/>
            <person name="Muzemil S."/>
            <person name="Studholme D.J."/>
        </authorList>
    </citation>
    <scope>NUCLEOTIDE SEQUENCE [LARGE SCALE GENOMIC DNA]</scope>
</reference>
<dbReference type="PRINTS" id="PR00364">
    <property type="entry name" value="DISEASERSIST"/>
</dbReference>
<evidence type="ECO:0000313" key="3">
    <source>
        <dbReference type="EMBL" id="RRT60190.1"/>
    </source>
</evidence>
<dbReference type="InterPro" id="IPR002182">
    <property type="entry name" value="NB-ARC"/>
</dbReference>
<evidence type="ECO:0000256" key="1">
    <source>
        <dbReference type="SAM" id="Coils"/>
    </source>
</evidence>
<feature type="coiled-coil region" evidence="1">
    <location>
        <begin position="62"/>
        <end position="89"/>
    </location>
</feature>
<organism evidence="3 4">
    <name type="scientific">Ensete ventricosum</name>
    <name type="common">Abyssinian banana</name>
    <name type="synonym">Musa ensete</name>
    <dbReference type="NCBI Taxonomy" id="4639"/>
    <lineage>
        <taxon>Eukaryota</taxon>
        <taxon>Viridiplantae</taxon>
        <taxon>Streptophyta</taxon>
        <taxon>Embryophyta</taxon>
        <taxon>Tracheophyta</taxon>
        <taxon>Spermatophyta</taxon>
        <taxon>Magnoliopsida</taxon>
        <taxon>Liliopsida</taxon>
        <taxon>Zingiberales</taxon>
        <taxon>Musaceae</taxon>
        <taxon>Ensete</taxon>
    </lineage>
</organism>
<dbReference type="InterPro" id="IPR027417">
    <property type="entry name" value="P-loop_NTPase"/>
</dbReference>
<gene>
    <name evidence="3" type="ORF">B296_00033485</name>
</gene>
<dbReference type="Gene3D" id="1.10.8.430">
    <property type="entry name" value="Helical domain of apoptotic protease-activating factors"/>
    <property type="match status" value="1"/>
</dbReference>
<dbReference type="GO" id="GO:0043531">
    <property type="term" value="F:ADP binding"/>
    <property type="evidence" value="ECO:0007669"/>
    <property type="project" value="InterPro"/>
</dbReference>
<feature type="domain" description="NB-ARC" evidence="2">
    <location>
        <begin position="152"/>
        <end position="234"/>
    </location>
</feature>
<dbReference type="InterPro" id="IPR042197">
    <property type="entry name" value="Apaf_helical"/>
</dbReference>